<dbReference type="Proteomes" id="UP000072605">
    <property type="component" value="Unassembled WGS sequence"/>
</dbReference>
<sequence>MGIIEEFLERAKNMPKAPARYVLFLEDTSLRVIDEWYVFFRKGEFVPVCEQYGYPLGAIITRDSIAFYLTELKEKGAKVKILSKNN</sequence>
<evidence type="ECO:0000313" key="2">
    <source>
        <dbReference type="Proteomes" id="UP000072605"/>
    </source>
</evidence>
<reference evidence="1 2" key="1">
    <citation type="journal article" date="2016" name="Front. Microbiol.">
        <title>Genomic Resource of Rice Seed Associated Bacteria.</title>
        <authorList>
            <person name="Midha S."/>
            <person name="Bansal K."/>
            <person name="Sharma S."/>
            <person name="Kumar N."/>
            <person name="Patil P.P."/>
            <person name="Chaudhry V."/>
            <person name="Patil P.B."/>
        </authorList>
    </citation>
    <scope>NUCLEOTIDE SEQUENCE [LARGE SCALE GENOMIC DNA]</scope>
    <source>
        <strain evidence="1 2">RSA11</strain>
    </source>
</reference>
<gene>
    <name evidence="1" type="ORF">RSA11_04410</name>
</gene>
<organism evidence="1 2">
    <name type="scientific">Exiguobacterium indicum</name>
    <dbReference type="NCBI Taxonomy" id="296995"/>
    <lineage>
        <taxon>Bacteria</taxon>
        <taxon>Bacillati</taxon>
        <taxon>Bacillota</taxon>
        <taxon>Bacilli</taxon>
        <taxon>Bacillales</taxon>
        <taxon>Bacillales Family XII. Incertae Sedis</taxon>
        <taxon>Exiguobacterium</taxon>
    </lineage>
</organism>
<proteinExistence type="predicted"/>
<name>A0AAW3MFF6_9BACL</name>
<dbReference type="RefSeq" id="WP_058713202.1">
    <property type="nucleotide sequence ID" value="NZ_LDQV01000012.1"/>
</dbReference>
<dbReference type="AlphaFoldDB" id="A0AAW3MFF6"/>
<evidence type="ECO:0000313" key="1">
    <source>
        <dbReference type="EMBL" id="KTR27910.1"/>
    </source>
</evidence>
<comment type="caution">
    <text evidence="1">The sequence shown here is derived from an EMBL/GenBank/DDBJ whole genome shotgun (WGS) entry which is preliminary data.</text>
</comment>
<protein>
    <submittedName>
        <fullName evidence="1">Uncharacterized protein</fullName>
    </submittedName>
</protein>
<accession>A0AAW3MFF6</accession>
<dbReference type="EMBL" id="LDQV01000012">
    <property type="protein sequence ID" value="KTR27910.1"/>
    <property type="molecule type" value="Genomic_DNA"/>
</dbReference>